<evidence type="ECO:0000313" key="2">
    <source>
        <dbReference type="EMBL" id="PKM91220.1"/>
    </source>
</evidence>
<dbReference type="InterPro" id="IPR017438">
    <property type="entry name" value="ATP-NAD_kinase_N"/>
</dbReference>
<dbReference type="EMBL" id="PHAI01000003">
    <property type="protein sequence ID" value="PKM91220.1"/>
    <property type="molecule type" value="Genomic_DNA"/>
</dbReference>
<accession>A0A2N2E910</accession>
<dbReference type="InterPro" id="IPR016064">
    <property type="entry name" value="NAD/diacylglycerol_kinase_sf"/>
</dbReference>
<dbReference type="Pfam" id="PF00781">
    <property type="entry name" value="DAGK_cat"/>
    <property type="match status" value="1"/>
</dbReference>
<proteinExistence type="predicted"/>
<evidence type="ECO:0000313" key="3">
    <source>
        <dbReference type="Proteomes" id="UP000233517"/>
    </source>
</evidence>
<protein>
    <recommendedName>
        <fullName evidence="1">DAGKc domain-containing protein</fullName>
    </recommendedName>
</protein>
<evidence type="ECO:0000259" key="1">
    <source>
        <dbReference type="Pfam" id="PF00781"/>
    </source>
</evidence>
<dbReference type="GO" id="GO:0016301">
    <property type="term" value="F:kinase activity"/>
    <property type="evidence" value="ECO:0007669"/>
    <property type="project" value="InterPro"/>
</dbReference>
<comment type="caution">
    <text evidence="2">The sequence shown here is derived from an EMBL/GenBank/DDBJ whole genome shotgun (WGS) entry which is preliminary data.</text>
</comment>
<dbReference type="SUPFAM" id="SSF111331">
    <property type="entry name" value="NAD kinase/diacylglycerol kinase-like"/>
    <property type="match status" value="1"/>
</dbReference>
<dbReference type="InterPro" id="IPR001206">
    <property type="entry name" value="Diacylglycerol_kinase_cat_dom"/>
</dbReference>
<dbReference type="Proteomes" id="UP000233517">
    <property type="component" value="Unassembled WGS sequence"/>
</dbReference>
<dbReference type="AlphaFoldDB" id="A0A2N2E910"/>
<reference evidence="2 3" key="1">
    <citation type="journal article" date="2017" name="ISME J.">
        <title>Potential for microbial H2 and metal transformations associated with novel bacteria and archaea in deep terrestrial subsurface sediments.</title>
        <authorList>
            <person name="Hernsdorf A.W."/>
            <person name="Amano Y."/>
            <person name="Miyakawa K."/>
            <person name="Ise K."/>
            <person name="Suzuki Y."/>
            <person name="Anantharaman K."/>
            <person name="Probst A."/>
            <person name="Burstein D."/>
            <person name="Thomas B.C."/>
            <person name="Banfield J.F."/>
        </authorList>
    </citation>
    <scope>NUCLEOTIDE SEQUENCE [LARGE SCALE GENOMIC DNA]</scope>
    <source>
        <strain evidence="2">HGW-Falkowbacteria-1</strain>
    </source>
</reference>
<organism evidence="2 3">
    <name type="scientific">Candidatus Falkowbacteria bacterium HGW-Falkowbacteria-1</name>
    <dbReference type="NCBI Taxonomy" id="2013768"/>
    <lineage>
        <taxon>Bacteria</taxon>
        <taxon>Candidatus Falkowiibacteriota</taxon>
    </lineage>
</organism>
<name>A0A2N2E910_9BACT</name>
<feature type="domain" description="DAGKc" evidence="1">
    <location>
        <begin position="10"/>
        <end position="121"/>
    </location>
</feature>
<gene>
    <name evidence="2" type="ORF">CVU82_04195</name>
</gene>
<sequence>MNVFIYDAITEKYKKKTRRFEEQINKLNLQGKIIYLKNIKNTQESIEKEINNGAKTIIIVGNDQTVSNIINIFANISENIPIFVVPIGNRNNIANSLGVKNEKEAAFTLSARRIETIKIAKINDLYFLSNCYIKNKGTTLKINSSYSLNFNNNGYCYIFNLLDRKCSTQNISISPQDNILNLYTETNSKDKTLLPIKEEVTLNNEDALILVDNSKEIECPAKIMLTNKVLSFIVGKERTF</sequence>
<dbReference type="Gene3D" id="3.40.50.10330">
    <property type="entry name" value="Probable inorganic polyphosphate/atp-NAD kinase, domain 1"/>
    <property type="match status" value="1"/>
</dbReference>